<feature type="compositionally biased region" description="Acidic residues" evidence="1">
    <location>
        <begin position="185"/>
        <end position="195"/>
    </location>
</feature>
<protein>
    <submittedName>
        <fullName evidence="3">(Atlantic silverside) hypothetical protein</fullName>
    </submittedName>
</protein>
<keyword evidence="2" id="KW-0812">Transmembrane</keyword>
<name>A0A8S4AMA4_9TELE</name>
<keyword evidence="2" id="KW-1133">Transmembrane helix</keyword>
<feature type="region of interest" description="Disordered" evidence="1">
    <location>
        <begin position="166"/>
        <end position="249"/>
    </location>
</feature>
<feature type="transmembrane region" description="Helical" evidence="2">
    <location>
        <begin position="6"/>
        <end position="30"/>
    </location>
</feature>
<sequence>MVLLRQYLWALVILGMIFVSVVISLIFLLVNKCISRKRSLNHLKINCVVSGAQSYENLSDEHDYEECADQKPDSVKLEAETQILRPPPPGTDPDQDPKMKSGLSVAQSYENLAEEQDYEESTEQLPDYVKLEEEVQLLGPAPLYSDPHPHRSSGLCGAQSYQNLAEEQDYEESTDQQPDYSYENLAEEQDYEESTDQQPDYVMPEGGAEVLPPPPADPEADCSSSEDYDDIGGGEEEEEEEEEDYDDIA</sequence>
<dbReference type="EMBL" id="CAJRST010004446">
    <property type="protein sequence ID" value="CAG5870328.1"/>
    <property type="molecule type" value="Genomic_DNA"/>
</dbReference>
<feature type="compositionally biased region" description="Acidic residues" evidence="1">
    <location>
        <begin position="218"/>
        <end position="249"/>
    </location>
</feature>
<reference evidence="3" key="1">
    <citation type="submission" date="2021-05" db="EMBL/GenBank/DDBJ databases">
        <authorList>
            <person name="Tigano A."/>
        </authorList>
    </citation>
    <scope>NUCLEOTIDE SEQUENCE</scope>
</reference>
<organism evidence="3 4">
    <name type="scientific">Menidia menidia</name>
    <name type="common">Atlantic silverside</name>
    <dbReference type="NCBI Taxonomy" id="238744"/>
    <lineage>
        <taxon>Eukaryota</taxon>
        <taxon>Metazoa</taxon>
        <taxon>Chordata</taxon>
        <taxon>Craniata</taxon>
        <taxon>Vertebrata</taxon>
        <taxon>Euteleostomi</taxon>
        <taxon>Actinopterygii</taxon>
        <taxon>Neopterygii</taxon>
        <taxon>Teleostei</taxon>
        <taxon>Neoteleostei</taxon>
        <taxon>Acanthomorphata</taxon>
        <taxon>Ovalentaria</taxon>
        <taxon>Atherinomorphae</taxon>
        <taxon>Atheriniformes</taxon>
        <taxon>Atherinopsidae</taxon>
        <taxon>Menidiinae</taxon>
        <taxon>Menidia</taxon>
    </lineage>
</organism>
<dbReference type="OrthoDB" id="8819001at2759"/>
<comment type="caution">
    <text evidence="3">The sequence shown here is derived from an EMBL/GenBank/DDBJ whole genome shotgun (WGS) entry which is preliminary data.</text>
</comment>
<evidence type="ECO:0000256" key="2">
    <source>
        <dbReference type="SAM" id="Phobius"/>
    </source>
</evidence>
<evidence type="ECO:0000313" key="4">
    <source>
        <dbReference type="Proteomes" id="UP000677803"/>
    </source>
</evidence>
<keyword evidence="2" id="KW-0472">Membrane</keyword>
<evidence type="ECO:0000313" key="3">
    <source>
        <dbReference type="EMBL" id="CAG5870328.1"/>
    </source>
</evidence>
<gene>
    <name evidence="3" type="ORF">MMEN_LOCUS4781</name>
</gene>
<proteinExistence type="predicted"/>
<dbReference type="Proteomes" id="UP000677803">
    <property type="component" value="Unassembled WGS sequence"/>
</dbReference>
<dbReference type="AlphaFoldDB" id="A0A8S4AMA4"/>
<accession>A0A8S4AMA4</accession>
<keyword evidence="4" id="KW-1185">Reference proteome</keyword>
<evidence type="ECO:0000256" key="1">
    <source>
        <dbReference type="SAM" id="MobiDB-lite"/>
    </source>
</evidence>